<reference evidence="3" key="1">
    <citation type="journal article" date="2019" name="Int. J. Syst. Evol. Microbiol.">
        <title>The Global Catalogue of Microorganisms (GCM) 10K type strain sequencing project: providing services to taxonomists for standard genome sequencing and annotation.</title>
        <authorList>
            <consortium name="The Broad Institute Genomics Platform"/>
            <consortium name="The Broad Institute Genome Sequencing Center for Infectious Disease"/>
            <person name="Wu L."/>
            <person name="Ma J."/>
        </authorList>
    </citation>
    <scope>NUCLEOTIDE SEQUENCE [LARGE SCALE GENOMIC DNA]</scope>
    <source>
        <strain evidence="3">CGMCC 1.12923</strain>
    </source>
</reference>
<feature type="signal peptide" evidence="1">
    <location>
        <begin position="1"/>
        <end position="19"/>
    </location>
</feature>
<evidence type="ECO:0000313" key="3">
    <source>
        <dbReference type="Proteomes" id="UP000614272"/>
    </source>
</evidence>
<comment type="caution">
    <text evidence="2">The sequence shown here is derived from an EMBL/GenBank/DDBJ whole genome shotgun (WGS) entry which is preliminary data.</text>
</comment>
<protein>
    <submittedName>
        <fullName evidence="2">Uncharacterized protein</fullName>
    </submittedName>
</protein>
<feature type="chain" id="PRO_5046023052" evidence="1">
    <location>
        <begin position="20"/>
        <end position="129"/>
    </location>
</feature>
<gene>
    <name evidence="2" type="ORF">GCM10011357_18570</name>
</gene>
<proteinExistence type="predicted"/>
<name>A0ABQ1RCL2_9ALTE</name>
<accession>A0ABQ1RCL2</accession>
<dbReference type="EMBL" id="BMGJ01000006">
    <property type="protein sequence ID" value="GGD63554.1"/>
    <property type="molecule type" value="Genomic_DNA"/>
</dbReference>
<keyword evidence="3" id="KW-1185">Reference proteome</keyword>
<evidence type="ECO:0000256" key="1">
    <source>
        <dbReference type="SAM" id="SignalP"/>
    </source>
</evidence>
<dbReference type="PROSITE" id="PS51257">
    <property type="entry name" value="PROKAR_LIPOPROTEIN"/>
    <property type="match status" value="1"/>
</dbReference>
<keyword evidence="1" id="KW-0732">Signal</keyword>
<organism evidence="2 3">
    <name type="scientific">Lacimicrobium alkaliphilum</name>
    <dbReference type="NCBI Taxonomy" id="1526571"/>
    <lineage>
        <taxon>Bacteria</taxon>
        <taxon>Pseudomonadati</taxon>
        <taxon>Pseudomonadota</taxon>
        <taxon>Gammaproteobacteria</taxon>
        <taxon>Alteromonadales</taxon>
        <taxon>Alteromonadaceae</taxon>
        <taxon>Lacimicrobium</taxon>
    </lineage>
</organism>
<evidence type="ECO:0000313" key="2">
    <source>
        <dbReference type="EMBL" id="GGD63554.1"/>
    </source>
</evidence>
<dbReference type="RefSeq" id="WP_099034211.1">
    <property type="nucleotide sequence ID" value="NZ_BMGJ01000006.1"/>
</dbReference>
<dbReference type="Proteomes" id="UP000614272">
    <property type="component" value="Unassembled WGS sequence"/>
</dbReference>
<sequence length="129" mass="14051">MKNSLIAVISLPLIFACQAESNASSQSQHASQASEDMNTQAPGKDTIRFTAEVVFKDLEGGFFALIGKDGSKYQPMGLALEFRRHGLIVEVEAEKVTDMVTYQQFGTLIRIINISIVDESGVRSSGNTH</sequence>